<protein>
    <recommendedName>
        <fullName evidence="4">DUF4149 domain-containing protein</fullName>
    </recommendedName>
</protein>
<proteinExistence type="predicted"/>
<comment type="caution">
    <text evidence="2">The sequence shown here is derived from an EMBL/GenBank/DDBJ whole genome shotgun (WGS) entry which is preliminary data.</text>
</comment>
<dbReference type="RefSeq" id="WP_006618807.1">
    <property type="nucleotide sequence ID" value="NZ_BIMW01000001.1"/>
</dbReference>
<keyword evidence="1" id="KW-0812">Transmembrane</keyword>
<keyword evidence="1" id="KW-0472">Membrane</keyword>
<keyword evidence="3" id="KW-1185">Reference proteome</keyword>
<gene>
    <name evidence="2" type="ORF">NIES46_00140</name>
</gene>
<organism evidence="2 3">
    <name type="scientific">Limnospira platensis NIES-46</name>
    <dbReference type="NCBI Taxonomy" id="1236695"/>
    <lineage>
        <taxon>Bacteria</taxon>
        <taxon>Bacillati</taxon>
        <taxon>Cyanobacteriota</taxon>
        <taxon>Cyanophyceae</taxon>
        <taxon>Oscillatoriophycideae</taxon>
        <taxon>Oscillatoriales</taxon>
        <taxon>Sirenicapillariaceae</taxon>
        <taxon>Limnospira</taxon>
    </lineage>
</organism>
<keyword evidence="1" id="KW-1133">Transmembrane helix</keyword>
<sequence length="174" mass="19140">MTFIPKVQYNPSRWLTLVLMTMALWVGGSLLLDVVIMPAMYLSGMMQEPSFASTGGIVFTAFNHIEILCAALALTGMMVLGMTLPEGFSHRIRTLTVLSSILLAIALLYTYSLTPQMTALGVNLNLFNAVESTPEGMNQLHFSYLSLEALKLFAAGTILAWCYHNHNYAGIIEQ</sequence>
<evidence type="ECO:0000256" key="1">
    <source>
        <dbReference type="SAM" id="Phobius"/>
    </source>
</evidence>
<evidence type="ECO:0000313" key="3">
    <source>
        <dbReference type="Proteomes" id="UP000326169"/>
    </source>
</evidence>
<reference evidence="2 3" key="1">
    <citation type="journal article" date="2019" name="J Genomics">
        <title>The Draft Genome of a Hydrogen-producing Cyanobacterium, Arthrospira platensis NIES-46.</title>
        <authorList>
            <person name="Suzuki S."/>
            <person name="Yamaguchi H."/>
            <person name="Kawachi M."/>
        </authorList>
    </citation>
    <scope>NUCLEOTIDE SEQUENCE [LARGE SCALE GENOMIC DNA]</scope>
    <source>
        <strain evidence="2 3">NIES-46</strain>
    </source>
</reference>
<dbReference type="EMBL" id="BIMW01000001">
    <property type="protein sequence ID" value="GCE91980.1"/>
    <property type="molecule type" value="Genomic_DNA"/>
</dbReference>
<feature type="transmembrane region" description="Helical" evidence="1">
    <location>
        <begin position="14"/>
        <end position="37"/>
    </location>
</feature>
<feature type="transmembrane region" description="Helical" evidence="1">
    <location>
        <begin position="57"/>
        <end position="80"/>
    </location>
</feature>
<evidence type="ECO:0000313" key="2">
    <source>
        <dbReference type="EMBL" id="GCE91980.1"/>
    </source>
</evidence>
<feature type="transmembrane region" description="Helical" evidence="1">
    <location>
        <begin position="92"/>
        <end position="111"/>
    </location>
</feature>
<accession>A0A5M3T2A2</accession>
<dbReference type="Proteomes" id="UP000326169">
    <property type="component" value="Unassembled WGS sequence"/>
</dbReference>
<dbReference type="GeneID" id="301680998"/>
<name>A0A5M3T2A2_LIMPL</name>
<evidence type="ECO:0008006" key="4">
    <source>
        <dbReference type="Google" id="ProtNLM"/>
    </source>
</evidence>